<feature type="domain" description="AMP-binding enzyme C-terminal" evidence="2">
    <location>
        <begin position="449"/>
        <end position="525"/>
    </location>
</feature>
<reference evidence="3 4" key="1">
    <citation type="submission" date="2021-01" db="EMBL/GenBank/DDBJ databases">
        <title>Roseomonas sp. nov, a bacterium isolated from an oil production mixture in Yumen Oilfield.</title>
        <authorList>
            <person name="Wu D."/>
        </authorList>
    </citation>
    <scope>NUCLEOTIDE SEQUENCE [LARGE SCALE GENOMIC DNA]</scope>
    <source>
        <strain evidence="3 4">ROY-5-3</strain>
    </source>
</reference>
<dbReference type="Proteomes" id="UP000689967">
    <property type="component" value="Unassembled WGS sequence"/>
</dbReference>
<dbReference type="PANTHER" id="PTHR43201">
    <property type="entry name" value="ACYL-COA SYNTHETASE"/>
    <property type="match status" value="1"/>
</dbReference>
<evidence type="ECO:0000313" key="3">
    <source>
        <dbReference type="EMBL" id="MBU8543798.1"/>
    </source>
</evidence>
<sequence length="551" mass="58638">MTSLLTTLSPERLRQGYDTGFWQPHSLHARAVAQAARAPDSIAMRDRQRAITWRAMVDAADALAADLRAAGLRPGQRVAVWLPSRIETLVALLACSRDGLVCCPSLHRDHTVGEVVELLSRMRAAALIAEEGYGADASRHDIFARIRDIPSLKRVHQMAKLSPDARQAWAGPALATATEAAPVGHPDGVLYLAFTSGTTAAPKGVMHSDNTVLANARAILADWSLDARDVIATLSPLSHNLGFGCMVMAVEAGCELVLPDLPRGGSLLDRLVETGTTFLVGVPTHAIDLLSELKRRNATRIGALRGFRISGAAAPPQVVADLLAHGVTPQSGYGMTEACSTHYTLPGDDPALITGSSGRPAPGYEIQVVSRDDPDQALPPGEVGQIAGRGTSLMLGYFDDQASTEDSFNRAGWFLTGDLGWVDEGGYIRITGRKKDVIIRGGHNIFPAKIETLAMQHPAIARAAALPVADARLGEKVCLAVMRRPGQEVTAEALLAHLDAAGLSRYDMPEFFLDLPEIPLTASGKILKRGVAAEVEAGRLVPVPVRWSAPA</sequence>
<keyword evidence="3" id="KW-0436">Ligase</keyword>
<proteinExistence type="predicted"/>
<protein>
    <submittedName>
        <fullName evidence="3">Acyl--CoA ligase</fullName>
    </submittedName>
</protein>
<dbReference type="CDD" id="cd04433">
    <property type="entry name" value="AFD_class_I"/>
    <property type="match status" value="1"/>
</dbReference>
<dbReference type="PANTHER" id="PTHR43201:SF32">
    <property type="entry name" value="2-SUCCINYLBENZOATE--COA LIGASE, CHLOROPLASTIC_PEROXISOMAL"/>
    <property type="match status" value="1"/>
</dbReference>
<evidence type="ECO:0000313" key="4">
    <source>
        <dbReference type="Proteomes" id="UP000689967"/>
    </source>
</evidence>
<gene>
    <name evidence="3" type="ORF">JJQ90_08775</name>
</gene>
<evidence type="ECO:0000259" key="2">
    <source>
        <dbReference type="Pfam" id="PF13193"/>
    </source>
</evidence>
<dbReference type="Pfam" id="PF00501">
    <property type="entry name" value="AMP-binding"/>
    <property type="match status" value="1"/>
</dbReference>
<feature type="domain" description="AMP-dependent synthetase/ligase" evidence="1">
    <location>
        <begin position="33"/>
        <end position="398"/>
    </location>
</feature>
<dbReference type="GO" id="GO:0016874">
    <property type="term" value="F:ligase activity"/>
    <property type="evidence" value="ECO:0007669"/>
    <property type="project" value="UniProtKB-KW"/>
</dbReference>
<organism evidence="3 4">
    <name type="scientific">Falsiroseomonas oleicola</name>
    <dbReference type="NCBI Taxonomy" id="2801474"/>
    <lineage>
        <taxon>Bacteria</taxon>
        <taxon>Pseudomonadati</taxon>
        <taxon>Pseudomonadota</taxon>
        <taxon>Alphaproteobacteria</taxon>
        <taxon>Acetobacterales</taxon>
        <taxon>Roseomonadaceae</taxon>
        <taxon>Falsiroseomonas</taxon>
    </lineage>
</organism>
<keyword evidence="4" id="KW-1185">Reference proteome</keyword>
<dbReference type="EMBL" id="JAERQM010000002">
    <property type="protein sequence ID" value="MBU8543798.1"/>
    <property type="molecule type" value="Genomic_DNA"/>
</dbReference>
<comment type="caution">
    <text evidence="3">The sequence shown here is derived from an EMBL/GenBank/DDBJ whole genome shotgun (WGS) entry which is preliminary data.</text>
</comment>
<dbReference type="RefSeq" id="WP_216874429.1">
    <property type="nucleotide sequence ID" value="NZ_JAERQM010000002.1"/>
</dbReference>
<evidence type="ECO:0000259" key="1">
    <source>
        <dbReference type="Pfam" id="PF00501"/>
    </source>
</evidence>
<dbReference type="Pfam" id="PF13193">
    <property type="entry name" value="AMP-binding_C"/>
    <property type="match status" value="1"/>
</dbReference>
<dbReference type="InterPro" id="IPR000873">
    <property type="entry name" value="AMP-dep_synth/lig_dom"/>
</dbReference>
<name>A0ABS6H530_9PROT</name>
<dbReference type="InterPro" id="IPR025110">
    <property type="entry name" value="AMP-bd_C"/>
</dbReference>
<accession>A0ABS6H530</accession>